<dbReference type="PANTHER" id="PTHR21661">
    <property type="entry name" value="EPOXIDE HYDROLASE 1-RELATED"/>
    <property type="match status" value="1"/>
</dbReference>
<evidence type="ECO:0000259" key="5">
    <source>
        <dbReference type="Pfam" id="PF06441"/>
    </source>
</evidence>
<proteinExistence type="inferred from homology"/>
<organism evidence="6 7">
    <name type="scientific">Labrys wisconsinensis</name>
    <dbReference type="NCBI Taxonomy" id="425677"/>
    <lineage>
        <taxon>Bacteria</taxon>
        <taxon>Pseudomonadati</taxon>
        <taxon>Pseudomonadota</taxon>
        <taxon>Alphaproteobacteria</taxon>
        <taxon>Hyphomicrobiales</taxon>
        <taxon>Xanthobacteraceae</taxon>
        <taxon>Labrys</taxon>
    </lineage>
</organism>
<dbReference type="InterPro" id="IPR029058">
    <property type="entry name" value="AB_hydrolase_fold"/>
</dbReference>
<protein>
    <submittedName>
        <fullName evidence="6">Pimeloyl-ACP methyl ester carboxylesterase</fullName>
    </submittedName>
</protein>
<feature type="region of interest" description="Disordered" evidence="4">
    <location>
        <begin position="1"/>
        <end position="25"/>
    </location>
</feature>
<dbReference type="SUPFAM" id="SSF53474">
    <property type="entry name" value="alpha/beta-Hydrolases"/>
    <property type="match status" value="1"/>
</dbReference>
<accession>A0ABU0J6W5</accession>
<evidence type="ECO:0000313" key="6">
    <source>
        <dbReference type="EMBL" id="MDQ0470003.1"/>
    </source>
</evidence>
<gene>
    <name evidence="6" type="ORF">QO011_003019</name>
</gene>
<evidence type="ECO:0000256" key="1">
    <source>
        <dbReference type="ARBA" id="ARBA00010088"/>
    </source>
</evidence>
<dbReference type="InterPro" id="IPR016292">
    <property type="entry name" value="Epoxide_hydrolase"/>
</dbReference>
<dbReference type="RefSeq" id="WP_307273369.1">
    <property type="nucleotide sequence ID" value="NZ_JAUSVX010000005.1"/>
</dbReference>
<evidence type="ECO:0000256" key="2">
    <source>
        <dbReference type="ARBA" id="ARBA00022797"/>
    </source>
</evidence>
<evidence type="ECO:0000256" key="4">
    <source>
        <dbReference type="SAM" id="MobiDB-lite"/>
    </source>
</evidence>
<evidence type="ECO:0000256" key="3">
    <source>
        <dbReference type="ARBA" id="ARBA00022801"/>
    </source>
</evidence>
<evidence type="ECO:0000313" key="7">
    <source>
        <dbReference type="Proteomes" id="UP001242480"/>
    </source>
</evidence>
<dbReference type="EMBL" id="JAUSVX010000005">
    <property type="protein sequence ID" value="MDQ0470003.1"/>
    <property type="molecule type" value="Genomic_DNA"/>
</dbReference>
<comment type="similarity">
    <text evidence="1">Belongs to the peptidase S33 family.</text>
</comment>
<dbReference type="PANTHER" id="PTHR21661:SF35">
    <property type="entry name" value="EPOXIDE HYDROLASE"/>
    <property type="match status" value="1"/>
</dbReference>
<sequence>MSDSKRAGEPFASSKAPARANGSETIRPFTIHVPEADVEDLKTRISTWREPDQVPDIGWAQGTELEELRQLMRHWRDDFDWRRQEAAWNAYPHYHADIGGETIHFIHARAAVPSGKTIMLTHGWPGSVFEFARLLPLLTDPIAHGGTKEDAFDVVIPSMPGYGFSSRPSRRGLNLFAIAEIWAELMQRLGYERYLAQGGDLGAGVTTCLAQSHPDRLAGMHLNFIPGTYAPPHRAGPDGDLTAEERAFLERKARWADLEGAYGHIQGTRPQTLAYGLTDSPVGLAAWMIEKFRDWSDCDGNLANATFSRDDILANISLYWLTRTVASSMRLYWETRARPLAFAPGTVIDAPLAVALFPRELPMPPRSWVERVFRDVRRWTAMPRGGHFGALEQPALLAQDLRDFARDLKFS</sequence>
<dbReference type="InterPro" id="IPR000639">
    <property type="entry name" value="Epox_hydrolase-like"/>
</dbReference>
<dbReference type="PRINTS" id="PR00412">
    <property type="entry name" value="EPOXHYDRLASE"/>
</dbReference>
<dbReference type="InterPro" id="IPR010497">
    <property type="entry name" value="Epoxide_hydro_N"/>
</dbReference>
<comment type="caution">
    <text evidence="6">The sequence shown here is derived from an EMBL/GenBank/DDBJ whole genome shotgun (WGS) entry which is preliminary data.</text>
</comment>
<keyword evidence="2" id="KW-0058">Aromatic hydrocarbons catabolism</keyword>
<dbReference type="Gene3D" id="3.40.50.1820">
    <property type="entry name" value="alpha/beta hydrolase"/>
    <property type="match status" value="1"/>
</dbReference>
<dbReference type="Pfam" id="PF06441">
    <property type="entry name" value="EHN"/>
    <property type="match status" value="1"/>
</dbReference>
<name>A0ABU0J6W5_9HYPH</name>
<reference evidence="6 7" key="1">
    <citation type="submission" date="2023-07" db="EMBL/GenBank/DDBJ databases">
        <title>Genomic Encyclopedia of Type Strains, Phase IV (KMG-IV): sequencing the most valuable type-strain genomes for metagenomic binning, comparative biology and taxonomic classification.</title>
        <authorList>
            <person name="Goeker M."/>
        </authorList>
    </citation>
    <scope>NUCLEOTIDE SEQUENCE [LARGE SCALE GENOMIC DNA]</scope>
    <source>
        <strain evidence="6 7">DSM 19619</strain>
    </source>
</reference>
<keyword evidence="7" id="KW-1185">Reference proteome</keyword>
<dbReference type="Proteomes" id="UP001242480">
    <property type="component" value="Unassembled WGS sequence"/>
</dbReference>
<keyword evidence="3" id="KW-0378">Hydrolase</keyword>
<feature type="domain" description="Epoxide hydrolase N-terminal" evidence="5">
    <location>
        <begin position="26"/>
        <end position="131"/>
    </location>
</feature>
<dbReference type="PIRSF" id="PIRSF001112">
    <property type="entry name" value="Epoxide_hydrolase"/>
    <property type="match status" value="1"/>
</dbReference>